<sequence length="31" mass="3690">MAKDDYDIIAFKILLYLYAIFKGKQTFALIY</sequence>
<name>A0ABS4MBW5_9LACO</name>
<keyword evidence="2" id="KW-1185">Reference proteome</keyword>
<accession>A0ABS4MBW5</accession>
<protein>
    <submittedName>
        <fullName evidence="1">Uncharacterized protein</fullName>
    </submittedName>
</protein>
<organism evidence="1 2">
    <name type="scientific">Lactobacillus colini</name>
    <dbReference type="NCBI Taxonomy" id="1819254"/>
    <lineage>
        <taxon>Bacteria</taxon>
        <taxon>Bacillati</taxon>
        <taxon>Bacillota</taxon>
        <taxon>Bacilli</taxon>
        <taxon>Lactobacillales</taxon>
        <taxon>Lactobacillaceae</taxon>
        <taxon>Lactobacillus</taxon>
    </lineage>
</organism>
<evidence type="ECO:0000313" key="1">
    <source>
        <dbReference type="EMBL" id="MBP2057175.1"/>
    </source>
</evidence>
<evidence type="ECO:0000313" key="2">
    <source>
        <dbReference type="Proteomes" id="UP001519292"/>
    </source>
</evidence>
<comment type="caution">
    <text evidence="1">The sequence shown here is derived from an EMBL/GenBank/DDBJ whole genome shotgun (WGS) entry which is preliminary data.</text>
</comment>
<reference evidence="1 2" key="1">
    <citation type="submission" date="2021-03" db="EMBL/GenBank/DDBJ databases">
        <title>Genomic Encyclopedia of Type Strains, Phase IV (KMG-IV): sequencing the most valuable type-strain genomes for metagenomic binning, comparative biology and taxonomic classification.</title>
        <authorList>
            <person name="Goeker M."/>
        </authorList>
    </citation>
    <scope>NUCLEOTIDE SEQUENCE [LARGE SCALE GENOMIC DNA]</scope>
    <source>
        <strain evidence="1 2">DSM 101872</strain>
    </source>
</reference>
<proteinExistence type="predicted"/>
<gene>
    <name evidence="1" type="ORF">J2Z60_000337</name>
</gene>
<dbReference type="Proteomes" id="UP001519292">
    <property type="component" value="Unassembled WGS sequence"/>
</dbReference>
<dbReference type="EMBL" id="JAGGLU010000001">
    <property type="protein sequence ID" value="MBP2057175.1"/>
    <property type="molecule type" value="Genomic_DNA"/>
</dbReference>